<dbReference type="InterPro" id="IPR050553">
    <property type="entry name" value="Thioredoxin_ResA/DsbE_sf"/>
</dbReference>
<comment type="subcellular location">
    <subcellularLocation>
        <location evidence="1">Cell envelope</location>
    </subcellularLocation>
</comment>
<dbReference type="Pfam" id="PF08534">
    <property type="entry name" value="Redoxin"/>
    <property type="match status" value="1"/>
</dbReference>
<keyword evidence="2" id="KW-0201">Cytochrome c-type biogenesis</keyword>
<organism evidence="7 8">
    <name type="scientific">Dyadobacter helix</name>
    <dbReference type="NCBI Taxonomy" id="2822344"/>
    <lineage>
        <taxon>Bacteria</taxon>
        <taxon>Pseudomonadati</taxon>
        <taxon>Bacteroidota</taxon>
        <taxon>Cytophagia</taxon>
        <taxon>Cytophagales</taxon>
        <taxon>Spirosomataceae</taxon>
        <taxon>Dyadobacter</taxon>
    </lineage>
</organism>
<reference evidence="7" key="1">
    <citation type="submission" date="2021-04" db="EMBL/GenBank/DDBJ databases">
        <authorList>
            <person name="Rodrigo-Torres L."/>
            <person name="Arahal R. D."/>
            <person name="Lucena T."/>
        </authorList>
    </citation>
    <scope>NUCLEOTIDE SEQUENCE</scope>
    <source>
        <strain evidence="7">CECT 9275</strain>
    </source>
</reference>
<feature type="signal peptide" evidence="5">
    <location>
        <begin position="1"/>
        <end position="18"/>
    </location>
</feature>
<sequence>MKTVFLILIQLLALHAIAHNTFAYHLLQSGGCAENNGMILAGKLDNFSGRSVKLWLTSASGEDLLYNISVSNGEFSIPDSLVSFPGIALLAVPGGDEDLPIPLLLAPDYSLSLRMDVQSAGGMRKPLVFSGKGAAANNFYTRMIHYRQKNRPSGNYNFDEWYQKIRKGTDSLYHIYNQIYRDSDDTHYGYFSRLVYNDMAFDRLDILIQRAHSMLDYLSAAEVNRYVTANFDEHMLKNISDPQYLASPAYRNLMGFSFSYLFYLVKYDEKLSADTSKGRYEINLDKINSVFKDDCKDYVLYKFVNLNLVASVNSYEKFRERTQVTMVYLNDFKNKRLYETLRRAILTKESELAGLKKNDPAPMFSLADPTGKKYDLNHFRNKIVLLDFWASWCGPCRQQTPFLESLHSKYKTDDRISFVSIAVRDKKSVWLRALEKDKPGWLQLFDADGKTAANYFTNAIPKFVIIDGKGKIFDFQAPSPDDGDKLERLIESCLKN</sequence>
<evidence type="ECO:0000256" key="2">
    <source>
        <dbReference type="ARBA" id="ARBA00022748"/>
    </source>
</evidence>
<dbReference type="InterPro" id="IPR036249">
    <property type="entry name" value="Thioredoxin-like_sf"/>
</dbReference>
<gene>
    <name evidence="7" type="primary">resA_7</name>
    <name evidence="7" type="ORF">DYBT9275_03107</name>
</gene>
<dbReference type="EMBL" id="CAJRAF010000002">
    <property type="protein sequence ID" value="CAG5003236.1"/>
    <property type="molecule type" value="Genomic_DNA"/>
</dbReference>
<dbReference type="GO" id="GO:0030313">
    <property type="term" value="C:cell envelope"/>
    <property type="evidence" value="ECO:0007669"/>
    <property type="project" value="UniProtKB-SubCell"/>
</dbReference>
<name>A0A916JC24_9BACT</name>
<dbReference type="InterPro" id="IPR013740">
    <property type="entry name" value="Redoxin"/>
</dbReference>
<evidence type="ECO:0000313" key="8">
    <source>
        <dbReference type="Proteomes" id="UP000680038"/>
    </source>
</evidence>
<dbReference type="Proteomes" id="UP000680038">
    <property type="component" value="Unassembled WGS sequence"/>
</dbReference>
<dbReference type="PANTHER" id="PTHR42852">
    <property type="entry name" value="THIOL:DISULFIDE INTERCHANGE PROTEIN DSBE"/>
    <property type="match status" value="1"/>
</dbReference>
<evidence type="ECO:0000313" key="7">
    <source>
        <dbReference type="EMBL" id="CAG5003236.1"/>
    </source>
</evidence>
<dbReference type="AlphaFoldDB" id="A0A916JC24"/>
<evidence type="ECO:0000256" key="4">
    <source>
        <dbReference type="ARBA" id="ARBA00023284"/>
    </source>
</evidence>
<dbReference type="CDD" id="cd02966">
    <property type="entry name" value="TlpA_like_family"/>
    <property type="match status" value="1"/>
</dbReference>
<dbReference type="InterPro" id="IPR017937">
    <property type="entry name" value="Thioredoxin_CS"/>
</dbReference>
<dbReference type="InterPro" id="IPR013766">
    <property type="entry name" value="Thioredoxin_domain"/>
</dbReference>
<evidence type="ECO:0000256" key="5">
    <source>
        <dbReference type="SAM" id="SignalP"/>
    </source>
</evidence>
<dbReference type="RefSeq" id="WP_215239650.1">
    <property type="nucleotide sequence ID" value="NZ_CAJRAF010000002.1"/>
</dbReference>
<keyword evidence="4" id="KW-0676">Redox-active center</keyword>
<evidence type="ECO:0000256" key="3">
    <source>
        <dbReference type="ARBA" id="ARBA00023157"/>
    </source>
</evidence>
<dbReference type="PROSITE" id="PS51352">
    <property type="entry name" value="THIOREDOXIN_2"/>
    <property type="match status" value="1"/>
</dbReference>
<comment type="caution">
    <text evidence="7">The sequence shown here is derived from an EMBL/GenBank/DDBJ whole genome shotgun (WGS) entry which is preliminary data.</text>
</comment>
<dbReference type="GO" id="GO:0017004">
    <property type="term" value="P:cytochrome complex assembly"/>
    <property type="evidence" value="ECO:0007669"/>
    <property type="project" value="UniProtKB-KW"/>
</dbReference>
<dbReference type="GO" id="GO:0016491">
    <property type="term" value="F:oxidoreductase activity"/>
    <property type="evidence" value="ECO:0007669"/>
    <property type="project" value="InterPro"/>
</dbReference>
<protein>
    <submittedName>
        <fullName evidence="7">Thiol-disulfide oxidoreductase ResA</fullName>
    </submittedName>
</protein>
<dbReference type="SUPFAM" id="SSF52833">
    <property type="entry name" value="Thioredoxin-like"/>
    <property type="match status" value="1"/>
</dbReference>
<keyword evidence="8" id="KW-1185">Reference proteome</keyword>
<feature type="domain" description="Thioredoxin" evidence="6">
    <location>
        <begin position="355"/>
        <end position="495"/>
    </location>
</feature>
<keyword evidence="3" id="KW-1015">Disulfide bond</keyword>
<evidence type="ECO:0000256" key="1">
    <source>
        <dbReference type="ARBA" id="ARBA00004196"/>
    </source>
</evidence>
<dbReference type="PROSITE" id="PS00194">
    <property type="entry name" value="THIOREDOXIN_1"/>
    <property type="match status" value="1"/>
</dbReference>
<dbReference type="Gene3D" id="3.40.30.10">
    <property type="entry name" value="Glutaredoxin"/>
    <property type="match status" value="1"/>
</dbReference>
<dbReference type="PANTHER" id="PTHR42852:SF6">
    <property type="entry name" value="THIOL:DISULFIDE INTERCHANGE PROTEIN DSBE"/>
    <property type="match status" value="1"/>
</dbReference>
<evidence type="ECO:0000259" key="6">
    <source>
        <dbReference type="PROSITE" id="PS51352"/>
    </source>
</evidence>
<proteinExistence type="predicted"/>
<feature type="chain" id="PRO_5036696073" evidence="5">
    <location>
        <begin position="19"/>
        <end position="496"/>
    </location>
</feature>
<accession>A0A916JC24</accession>
<keyword evidence="5" id="KW-0732">Signal</keyword>